<dbReference type="EMBL" id="JACXVP010000009">
    <property type="protein sequence ID" value="KAG5586332.1"/>
    <property type="molecule type" value="Genomic_DNA"/>
</dbReference>
<evidence type="ECO:0000256" key="1">
    <source>
        <dbReference type="SAM" id="MobiDB-lite"/>
    </source>
</evidence>
<evidence type="ECO:0000313" key="3">
    <source>
        <dbReference type="Proteomes" id="UP000824120"/>
    </source>
</evidence>
<dbReference type="AlphaFoldDB" id="A0A9J5XGE9"/>
<dbReference type="Proteomes" id="UP000824120">
    <property type="component" value="Chromosome 9"/>
</dbReference>
<organism evidence="2 3">
    <name type="scientific">Solanum commersonii</name>
    <name type="common">Commerson's wild potato</name>
    <name type="synonym">Commerson's nightshade</name>
    <dbReference type="NCBI Taxonomy" id="4109"/>
    <lineage>
        <taxon>Eukaryota</taxon>
        <taxon>Viridiplantae</taxon>
        <taxon>Streptophyta</taxon>
        <taxon>Embryophyta</taxon>
        <taxon>Tracheophyta</taxon>
        <taxon>Spermatophyta</taxon>
        <taxon>Magnoliopsida</taxon>
        <taxon>eudicotyledons</taxon>
        <taxon>Gunneridae</taxon>
        <taxon>Pentapetalae</taxon>
        <taxon>asterids</taxon>
        <taxon>lamiids</taxon>
        <taxon>Solanales</taxon>
        <taxon>Solanaceae</taxon>
        <taxon>Solanoideae</taxon>
        <taxon>Solaneae</taxon>
        <taxon>Solanum</taxon>
    </lineage>
</organism>
<protein>
    <submittedName>
        <fullName evidence="2">Uncharacterized protein</fullName>
    </submittedName>
</protein>
<gene>
    <name evidence="2" type="ORF">H5410_046766</name>
</gene>
<name>A0A9J5XGE9_SOLCO</name>
<keyword evidence="3" id="KW-1185">Reference proteome</keyword>
<reference evidence="2 3" key="1">
    <citation type="submission" date="2020-09" db="EMBL/GenBank/DDBJ databases">
        <title>De no assembly of potato wild relative species, Solanum commersonii.</title>
        <authorList>
            <person name="Cho K."/>
        </authorList>
    </citation>
    <scope>NUCLEOTIDE SEQUENCE [LARGE SCALE GENOMIC DNA]</scope>
    <source>
        <strain evidence="2">LZ3.2</strain>
        <tissue evidence="2">Leaf</tissue>
    </source>
</reference>
<feature type="compositionally biased region" description="Basic and acidic residues" evidence="1">
    <location>
        <begin position="68"/>
        <end position="97"/>
    </location>
</feature>
<feature type="region of interest" description="Disordered" evidence="1">
    <location>
        <begin position="59"/>
        <end position="109"/>
    </location>
</feature>
<evidence type="ECO:0000313" key="2">
    <source>
        <dbReference type="EMBL" id="KAG5586332.1"/>
    </source>
</evidence>
<accession>A0A9J5XGE9</accession>
<proteinExistence type="predicted"/>
<sequence length="109" mass="12086">MSPQFGLIEGFILIELVSSNAYFCLNNGCKSLSFSVLSLEGKDQVSDEKEQLALHRIVSRNSTISPNDPEREDAKGKSEKAMKQTKGRITECIDDPRLTAPSDPSQHIF</sequence>
<comment type="caution">
    <text evidence="2">The sequence shown here is derived from an EMBL/GenBank/DDBJ whole genome shotgun (WGS) entry which is preliminary data.</text>
</comment>